<feature type="region of interest" description="Disordered" evidence="1">
    <location>
        <begin position="92"/>
        <end position="113"/>
    </location>
</feature>
<evidence type="ECO:0000256" key="1">
    <source>
        <dbReference type="SAM" id="MobiDB-lite"/>
    </source>
</evidence>
<name>A0AAV4SQ37_CAEEX</name>
<protein>
    <submittedName>
        <fullName evidence="2">Uncharacterized protein</fullName>
    </submittedName>
</protein>
<organism evidence="2 3">
    <name type="scientific">Caerostris extrusa</name>
    <name type="common">Bark spider</name>
    <name type="synonym">Caerostris bankana</name>
    <dbReference type="NCBI Taxonomy" id="172846"/>
    <lineage>
        <taxon>Eukaryota</taxon>
        <taxon>Metazoa</taxon>
        <taxon>Ecdysozoa</taxon>
        <taxon>Arthropoda</taxon>
        <taxon>Chelicerata</taxon>
        <taxon>Arachnida</taxon>
        <taxon>Araneae</taxon>
        <taxon>Araneomorphae</taxon>
        <taxon>Entelegynae</taxon>
        <taxon>Araneoidea</taxon>
        <taxon>Araneidae</taxon>
        <taxon>Caerostris</taxon>
    </lineage>
</organism>
<sequence length="113" mass="13184">MKDLPYENVKTVHKAFTQGSSQQSSAKISHPQTLFHRHTYRMGADLTHECSTHVVDINRLQVFKKPRDKRARLPLTDIEQVTNRVDELRKEWTNMKNGRRGQLNPEGLTSESW</sequence>
<dbReference type="EMBL" id="BPLR01009976">
    <property type="protein sequence ID" value="GIY35890.1"/>
    <property type="molecule type" value="Genomic_DNA"/>
</dbReference>
<accession>A0AAV4SQ37</accession>
<dbReference type="Proteomes" id="UP001054945">
    <property type="component" value="Unassembled WGS sequence"/>
</dbReference>
<gene>
    <name evidence="2" type="ORF">CEXT_424911</name>
</gene>
<evidence type="ECO:0000313" key="2">
    <source>
        <dbReference type="EMBL" id="GIY35890.1"/>
    </source>
</evidence>
<comment type="caution">
    <text evidence="2">The sequence shown here is derived from an EMBL/GenBank/DDBJ whole genome shotgun (WGS) entry which is preliminary data.</text>
</comment>
<proteinExistence type="predicted"/>
<reference evidence="2 3" key="1">
    <citation type="submission" date="2021-06" db="EMBL/GenBank/DDBJ databases">
        <title>Caerostris extrusa draft genome.</title>
        <authorList>
            <person name="Kono N."/>
            <person name="Arakawa K."/>
        </authorList>
    </citation>
    <scope>NUCLEOTIDE SEQUENCE [LARGE SCALE GENOMIC DNA]</scope>
</reference>
<dbReference type="AlphaFoldDB" id="A0AAV4SQ37"/>
<keyword evidence="3" id="KW-1185">Reference proteome</keyword>
<evidence type="ECO:0000313" key="3">
    <source>
        <dbReference type="Proteomes" id="UP001054945"/>
    </source>
</evidence>